<evidence type="ECO:0000313" key="4">
    <source>
        <dbReference type="Proteomes" id="UP001620626"/>
    </source>
</evidence>
<feature type="compositionally biased region" description="Basic residues" evidence="1">
    <location>
        <begin position="187"/>
        <end position="202"/>
    </location>
</feature>
<dbReference type="Proteomes" id="UP001620626">
    <property type="component" value="Unassembled WGS sequence"/>
</dbReference>
<keyword evidence="4" id="KW-1185">Reference proteome</keyword>
<feature type="compositionally biased region" description="Basic and acidic residues" evidence="1">
    <location>
        <begin position="57"/>
        <end position="66"/>
    </location>
</feature>
<feature type="region of interest" description="Disordered" evidence="1">
    <location>
        <begin position="187"/>
        <end position="225"/>
    </location>
</feature>
<dbReference type="PANTHER" id="PTHR21523">
    <property type="match status" value="1"/>
</dbReference>
<sequence>MLFLFLRLSSSSLLFCLFLLSFLINLSSSTQEKRRMIRQMPAEEKAEANFSSNRSGELNEKEDRLSPKTVPLAAEDDNAIQEKKRRKEFFARVNNIPIGTEQTMELYQHWIDQALSGLLAAVANKKMKSLPRPAQDEFGECSNVANSVPRHARCVSRLLRAGFDGRKIYAKAFAKSHRFDRYRMKKRAQIRESRRKTERRQKRLDWLSKKSPFGGQKNNSLGPPRPLAFELANAYAAHRRERRHTAIVKKNYYELHSPSQARLSPLGSVAKLMMAEVLRVKGKQRKDVKPWQQTIERVQKSALKRKEIRRKLEQPTDNDQDDGNMALDQLKFRGMKRQMGLEREEDLFDVAEDPRRARALVARTRAAARGPRASPVDRLIELLRQGFALGYSMAGGGKNGTGEYDEKSLRTLSPRFLSVTAEDDPTKNKTIDLLSPSLFSLHSDGESIEKLTSLPSLVQGFSSKDQQQWLDLIIEAAGVGESVERIEEELFNGGVQNVMRDAWRERSTNREKYEREIRAKDGTPLYFTKKNVTDAFGKFEERKCDVFERLELGLSKEQVREMNNTGYALLSKDQLHLLYGPESPYNNSEALQRFVRLSDSEIHAGIERDVHALAELESFKVRQKDVVLSPILFTTFLLTFSAKSTILLSPILFSPVILSPNVLGPTILSPWLFVPVILSPRALSPTVLSPFVLDPIVLSPFAIHPIILSPGVLNAIVLNPFVLSPFILSPQAFTPVILSPIALSPFIMNPSMGSPTILSPFVLTPSILSPQFLSALILSPYALSPVIASPLTAVSVILSPSWLS</sequence>
<dbReference type="InterPro" id="IPR006954">
    <property type="entry name" value="Mlt-10-like"/>
</dbReference>
<organism evidence="3 4">
    <name type="scientific">Heterodera trifolii</name>
    <dbReference type="NCBI Taxonomy" id="157864"/>
    <lineage>
        <taxon>Eukaryota</taxon>
        <taxon>Metazoa</taxon>
        <taxon>Ecdysozoa</taxon>
        <taxon>Nematoda</taxon>
        <taxon>Chromadorea</taxon>
        <taxon>Rhabditida</taxon>
        <taxon>Tylenchina</taxon>
        <taxon>Tylenchomorpha</taxon>
        <taxon>Tylenchoidea</taxon>
        <taxon>Heteroderidae</taxon>
        <taxon>Heteroderinae</taxon>
        <taxon>Heterodera</taxon>
    </lineage>
</organism>
<comment type="caution">
    <text evidence="3">The sequence shown here is derived from an EMBL/GenBank/DDBJ whole genome shotgun (WGS) entry which is preliminary data.</text>
</comment>
<reference evidence="3 4" key="1">
    <citation type="submission" date="2024-10" db="EMBL/GenBank/DDBJ databases">
        <authorList>
            <person name="Kim D."/>
        </authorList>
    </citation>
    <scope>NUCLEOTIDE SEQUENCE [LARGE SCALE GENOMIC DNA]</scope>
    <source>
        <strain evidence="3">BH-2024</strain>
    </source>
</reference>
<name>A0ABD2JP50_9BILA</name>
<feature type="region of interest" description="Disordered" evidence="1">
    <location>
        <begin position="41"/>
        <end position="66"/>
    </location>
</feature>
<dbReference type="Pfam" id="PF04870">
    <property type="entry name" value="Moulting_cycle"/>
    <property type="match status" value="1"/>
</dbReference>
<proteinExistence type="predicted"/>
<protein>
    <submittedName>
        <fullName evidence="3">Uncharacterized protein</fullName>
    </submittedName>
</protein>
<dbReference type="EMBL" id="JBICBT010000924">
    <property type="protein sequence ID" value="KAL3092259.1"/>
    <property type="molecule type" value="Genomic_DNA"/>
</dbReference>
<feature type="signal peptide" evidence="2">
    <location>
        <begin position="1"/>
        <end position="29"/>
    </location>
</feature>
<feature type="chain" id="PRO_5044772924" evidence="2">
    <location>
        <begin position="30"/>
        <end position="804"/>
    </location>
</feature>
<dbReference type="PANTHER" id="PTHR21523:SF37">
    <property type="entry name" value="MLT-TEN (MLT-10) RELATED"/>
    <property type="match status" value="1"/>
</dbReference>
<evidence type="ECO:0000256" key="1">
    <source>
        <dbReference type="SAM" id="MobiDB-lite"/>
    </source>
</evidence>
<dbReference type="AlphaFoldDB" id="A0ABD2JP50"/>
<gene>
    <name evidence="3" type="ORF">niasHT_028137</name>
</gene>
<evidence type="ECO:0000313" key="3">
    <source>
        <dbReference type="EMBL" id="KAL3092259.1"/>
    </source>
</evidence>
<evidence type="ECO:0000256" key="2">
    <source>
        <dbReference type="SAM" id="SignalP"/>
    </source>
</evidence>
<accession>A0ABD2JP50</accession>
<keyword evidence="2" id="KW-0732">Signal</keyword>